<protein>
    <recommendedName>
        <fullName evidence="4">Lipoprotein CseA</fullName>
    </recommendedName>
</protein>
<sequence>MRCLTVGRSPGEARRSVRAASTAVAVFVALGVSLSGCAAGGTGARDEGPAHADAVGGVASSTPSPAASPSKAPDRVDAVRLVMADPEVATGVKRELKPCAGDQYPVDVSYGQVTEGSAEDVVVNVLTCGDAVGVGSYVYREEDGAYQNVFKAEEPPVYAEIDRGDLVVTKQVYEKGDPVSSPSNTNVITYRWASGRFTEEYRTHNDYSNAVGAAPSEVPEAVQEPEPEPDR</sequence>
<evidence type="ECO:0008006" key="4">
    <source>
        <dbReference type="Google" id="ProtNLM"/>
    </source>
</evidence>
<evidence type="ECO:0000256" key="1">
    <source>
        <dbReference type="SAM" id="MobiDB-lite"/>
    </source>
</evidence>
<proteinExistence type="predicted"/>
<dbReference type="Proteomes" id="UP001500034">
    <property type="component" value="Unassembled WGS sequence"/>
</dbReference>
<feature type="region of interest" description="Disordered" evidence="1">
    <location>
        <begin position="41"/>
        <end position="73"/>
    </location>
</feature>
<comment type="caution">
    <text evidence="2">The sequence shown here is derived from an EMBL/GenBank/DDBJ whole genome shotgun (WGS) entry which is preliminary data.</text>
</comment>
<evidence type="ECO:0000313" key="3">
    <source>
        <dbReference type="Proteomes" id="UP001500034"/>
    </source>
</evidence>
<evidence type="ECO:0000313" key="2">
    <source>
        <dbReference type="EMBL" id="GAA4013400.1"/>
    </source>
</evidence>
<feature type="compositionally biased region" description="Low complexity" evidence="1">
    <location>
        <begin position="59"/>
        <end position="71"/>
    </location>
</feature>
<accession>A0ABP7SLW3</accession>
<gene>
    <name evidence="2" type="ORF">GCM10022384_67220</name>
</gene>
<reference evidence="3" key="1">
    <citation type="journal article" date="2019" name="Int. J. Syst. Evol. Microbiol.">
        <title>The Global Catalogue of Microorganisms (GCM) 10K type strain sequencing project: providing services to taxonomists for standard genome sequencing and annotation.</title>
        <authorList>
            <consortium name="The Broad Institute Genomics Platform"/>
            <consortium name="The Broad Institute Genome Sequencing Center for Infectious Disease"/>
            <person name="Wu L."/>
            <person name="Ma J."/>
        </authorList>
    </citation>
    <scope>NUCLEOTIDE SEQUENCE [LARGE SCALE GENOMIC DNA]</scope>
    <source>
        <strain evidence="3">JCM 17027</strain>
    </source>
</reference>
<keyword evidence="3" id="KW-1185">Reference proteome</keyword>
<feature type="region of interest" description="Disordered" evidence="1">
    <location>
        <begin position="206"/>
        <end position="231"/>
    </location>
</feature>
<organism evidence="2 3">
    <name type="scientific">Streptomyces marokkonensis</name>
    <dbReference type="NCBI Taxonomy" id="324855"/>
    <lineage>
        <taxon>Bacteria</taxon>
        <taxon>Bacillati</taxon>
        <taxon>Actinomycetota</taxon>
        <taxon>Actinomycetes</taxon>
        <taxon>Kitasatosporales</taxon>
        <taxon>Streptomycetaceae</taxon>
        <taxon>Streptomyces</taxon>
    </lineage>
</organism>
<name>A0ABP7SLW3_9ACTN</name>
<feature type="compositionally biased region" description="Low complexity" evidence="1">
    <location>
        <begin position="213"/>
        <end position="222"/>
    </location>
</feature>
<dbReference type="RefSeq" id="WP_425587947.1">
    <property type="nucleotide sequence ID" value="NZ_BAABCQ010000248.1"/>
</dbReference>
<dbReference type="EMBL" id="BAABCQ010000248">
    <property type="protein sequence ID" value="GAA4013400.1"/>
    <property type="molecule type" value="Genomic_DNA"/>
</dbReference>